<dbReference type="RefSeq" id="WP_065277995.1">
    <property type="nucleotide sequence ID" value="NZ_MAMO01000177.1"/>
</dbReference>
<protein>
    <submittedName>
        <fullName evidence="2">Protein-disulfide isomerase</fullName>
    </submittedName>
</protein>
<accession>A0A1B8R2E5</accession>
<dbReference type="InterPro" id="IPR036249">
    <property type="entry name" value="Thioredoxin-like_sf"/>
</dbReference>
<reference evidence="2" key="1">
    <citation type="journal article" date="2015" name="BMC Genomics">
        <title>Transcriptome profiling of a Rhizobium leguminosarum bv. trifolii rosR mutant reveals the role of the transcriptional regulator RosR in motility, synthesis of cell-surface components, and other cellular processes.</title>
        <authorList>
            <person name="Rachwal K."/>
            <person name="Matczynska E."/>
            <person name="Janczarek M."/>
        </authorList>
    </citation>
    <scope>NUCLEOTIDE SEQUENCE</scope>
    <source>
        <strain evidence="2">Rt24.2</strain>
    </source>
</reference>
<dbReference type="InterPro" id="IPR001853">
    <property type="entry name" value="DSBA-like_thioredoxin_dom"/>
</dbReference>
<sequence>MTGKTHITYLFDPLCGWCYGASPLLAQLAAAPDLTVSLAPTGLFSDSGARAMDEQFAAFAWSNDQRIGSLTGQRFSDVYRSQVLAKGGMLDSGPATLALTAVALTAGQHELDALRFIQEARYVSGRDVTDMSELQSVLVSVGLDAAASRLASPDSDLLAANRARMASARALTREFAVNGVPGLIVDDGADRTLLKAQDLFSGGDLLARLSNTGASPARLARNSHPMKG</sequence>
<proteinExistence type="predicted"/>
<reference evidence="2" key="2">
    <citation type="journal article" date="2016" name="Front. Microbiol.">
        <title>The Regulatory Protein RosR Affects Rhizobium leguminosarum bv. trifolii Protein Profiles, Cell Surface Properties, and Symbiosis with Clover.</title>
        <authorList>
            <person name="Rachwal K."/>
            <person name="Boguszewska A."/>
            <person name="Kopcinska J."/>
            <person name="Karas M."/>
            <person name="Tchorzewski M."/>
            <person name="Janczarek M."/>
        </authorList>
    </citation>
    <scope>NUCLEOTIDE SEQUENCE</scope>
    <source>
        <strain evidence="2">Rt24.2</strain>
    </source>
</reference>
<dbReference type="Pfam" id="PF01323">
    <property type="entry name" value="DSBA"/>
    <property type="match status" value="1"/>
</dbReference>
<evidence type="ECO:0000259" key="1">
    <source>
        <dbReference type="Pfam" id="PF01323"/>
    </source>
</evidence>
<dbReference type="GO" id="GO:0016853">
    <property type="term" value="F:isomerase activity"/>
    <property type="evidence" value="ECO:0007669"/>
    <property type="project" value="UniProtKB-KW"/>
</dbReference>
<dbReference type="Gene3D" id="3.40.30.10">
    <property type="entry name" value="Glutaredoxin"/>
    <property type="match status" value="1"/>
</dbReference>
<dbReference type="EMBL" id="KX492099">
    <property type="protein sequence ID" value="AOO94463.1"/>
    <property type="molecule type" value="Genomic_DNA"/>
</dbReference>
<dbReference type="CDD" id="cd03025">
    <property type="entry name" value="DsbA_FrnE_like"/>
    <property type="match status" value="1"/>
</dbReference>
<dbReference type="GO" id="GO:0016491">
    <property type="term" value="F:oxidoreductase activity"/>
    <property type="evidence" value="ECO:0007669"/>
    <property type="project" value="InterPro"/>
</dbReference>
<evidence type="ECO:0000313" key="2">
    <source>
        <dbReference type="EMBL" id="AOO94463.1"/>
    </source>
</evidence>
<dbReference type="AlphaFoldDB" id="A0A1B8R2E5"/>
<keyword evidence="2" id="KW-0413">Isomerase</keyword>
<feature type="domain" description="DSBA-like thioredoxin" evidence="1">
    <location>
        <begin position="9"/>
        <end position="194"/>
    </location>
</feature>
<dbReference type="SUPFAM" id="SSF52833">
    <property type="entry name" value="Thioredoxin-like"/>
    <property type="match status" value="1"/>
</dbReference>
<name>A0A1B8R2E5_RHILT</name>
<organism evidence="2">
    <name type="scientific">Rhizobium leguminosarum bv. trifolii</name>
    <dbReference type="NCBI Taxonomy" id="386"/>
    <lineage>
        <taxon>Bacteria</taxon>
        <taxon>Pseudomonadati</taxon>
        <taxon>Pseudomonadota</taxon>
        <taxon>Alphaproteobacteria</taxon>
        <taxon>Hyphomicrobiales</taxon>
        <taxon>Rhizobiaceae</taxon>
        <taxon>Rhizobium/Agrobacterium group</taxon>
        <taxon>Rhizobium</taxon>
    </lineage>
</organism>